<keyword evidence="3 5" id="KW-0479">Metal-binding</keyword>
<evidence type="ECO:0000256" key="6">
    <source>
        <dbReference type="RuleBase" id="RU000461"/>
    </source>
</evidence>
<sequence>MFHLALVFLAIVSLVLLWYVGSFIASPLREYPGPFLAKFTDWWRVANTVDSHNIALRLHEKYGPVVRMGPNVLSISDATYAKIIYSTRGNYLKSDYYAVNDIIQNGFRIQNIFSTRSNEFHRKYIRPISKTYSMANILTLQPLADRTTETFCRRLEEEFIDGKNAGRTCNLVDWMLYYAWECVAEVTFDEPIGFLEKGNDIDGMLYTADRALGYFSHVGQMPGLDKYLAKNPYYRLGPPSIDWAGKYAAMRLVPRLQAKQKGKNGDFLDNFIGLKEEYPDTVDENVIVGYMLINLLAGADTTAITLRAIFYYLLKNPAAYANAVKELEAANLQLPIQYAVTEKLPYFSAVVREAMRLNPGLGVMLERVVPAGGLALEDGRTIPAGTIVGLNPWVTGRDKGAFGEDAYEFRPERWLQGDGESDADFTARSKVMKDADLTFGGGNRVCIGKNLALMEIYKIVPTLLLKYKFELTEPDREWRVDCKFFMVQDRLNAKVSRR</sequence>
<dbReference type="SUPFAM" id="SSF48264">
    <property type="entry name" value="Cytochrome P450"/>
    <property type="match status" value="1"/>
</dbReference>
<keyword evidence="8" id="KW-1185">Reference proteome</keyword>
<dbReference type="PRINTS" id="PR00385">
    <property type="entry name" value="P450"/>
</dbReference>
<evidence type="ECO:0000256" key="1">
    <source>
        <dbReference type="ARBA" id="ARBA00001971"/>
    </source>
</evidence>
<evidence type="ECO:0000256" key="4">
    <source>
        <dbReference type="ARBA" id="ARBA00023004"/>
    </source>
</evidence>
<dbReference type="GO" id="GO:0016705">
    <property type="term" value="F:oxidoreductase activity, acting on paired donors, with incorporation or reduction of molecular oxygen"/>
    <property type="evidence" value="ECO:0007669"/>
    <property type="project" value="InterPro"/>
</dbReference>
<dbReference type="InterPro" id="IPR036396">
    <property type="entry name" value="Cyt_P450_sf"/>
</dbReference>
<keyword evidence="6" id="KW-0560">Oxidoreductase</keyword>
<dbReference type="InterPro" id="IPR050121">
    <property type="entry name" value="Cytochrome_P450_monoxygenase"/>
</dbReference>
<dbReference type="GO" id="GO:0005506">
    <property type="term" value="F:iron ion binding"/>
    <property type="evidence" value="ECO:0007669"/>
    <property type="project" value="InterPro"/>
</dbReference>
<evidence type="ECO:0000313" key="7">
    <source>
        <dbReference type="EMBL" id="KAK5170590.1"/>
    </source>
</evidence>
<keyword evidence="4 5" id="KW-0408">Iron</keyword>
<accession>A0AAV9PBY0</accession>
<comment type="caution">
    <text evidence="7">The sequence shown here is derived from an EMBL/GenBank/DDBJ whole genome shotgun (WGS) entry which is preliminary data.</text>
</comment>
<evidence type="ECO:0000256" key="2">
    <source>
        <dbReference type="ARBA" id="ARBA00010617"/>
    </source>
</evidence>
<feature type="binding site" description="axial binding residue" evidence="5">
    <location>
        <position position="446"/>
    </location>
    <ligand>
        <name>heme</name>
        <dbReference type="ChEBI" id="CHEBI:30413"/>
    </ligand>
    <ligandPart>
        <name>Fe</name>
        <dbReference type="ChEBI" id="CHEBI:18248"/>
    </ligandPart>
</feature>
<gene>
    <name evidence="7" type="ORF">LTR77_005179</name>
</gene>
<reference evidence="7 8" key="1">
    <citation type="submission" date="2023-08" db="EMBL/GenBank/DDBJ databases">
        <title>Black Yeasts Isolated from many extreme environments.</title>
        <authorList>
            <person name="Coleine C."/>
            <person name="Stajich J.E."/>
            <person name="Selbmann L."/>
        </authorList>
    </citation>
    <scope>NUCLEOTIDE SEQUENCE [LARGE SCALE GENOMIC DNA]</scope>
    <source>
        <strain evidence="7 8">CCFEE 5935</strain>
    </source>
</reference>
<evidence type="ECO:0008006" key="9">
    <source>
        <dbReference type="Google" id="ProtNLM"/>
    </source>
</evidence>
<dbReference type="AlphaFoldDB" id="A0AAV9PBY0"/>
<proteinExistence type="inferred from homology"/>
<evidence type="ECO:0000256" key="5">
    <source>
        <dbReference type="PIRSR" id="PIRSR602403-1"/>
    </source>
</evidence>
<dbReference type="PRINTS" id="PR00465">
    <property type="entry name" value="EP450IV"/>
</dbReference>
<dbReference type="CDD" id="cd11060">
    <property type="entry name" value="CYP57A1-like"/>
    <property type="match status" value="1"/>
</dbReference>
<dbReference type="PANTHER" id="PTHR24305:SF180">
    <property type="entry name" value="P450, PUTATIVE (EUROFUNG)-RELATED"/>
    <property type="match status" value="1"/>
</dbReference>
<dbReference type="InterPro" id="IPR002403">
    <property type="entry name" value="Cyt_P450_E_grp-IV"/>
</dbReference>
<dbReference type="PANTHER" id="PTHR24305">
    <property type="entry name" value="CYTOCHROME P450"/>
    <property type="match status" value="1"/>
</dbReference>
<dbReference type="GeneID" id="89926523"/>
<name>A0AAV9PBY0_9PEZI</name>
<keyword evidence="5 6" id="KW-0349">Heme</keyword>
<evidence type="ECO:0000256" key="3">
    <source>
        <dbReference type="ARBA" id="ARBA00022723"/>
    </source>
</evidence>
<dbReference type="Pfam" id="PF00067">
    <property type="entry name" value="p450"/>
    <property type="match status" value="1"/>
</dbReference>
<evidence type="ECO:0000313" key="8">
    <source>
        <dbReference type="Proteomes" id="UP001337655"/>
    </source>
</evidence>
<dbReference type="GO" id="GO:0020037">
    <property type="term" value="F:heme binding"/>
    <property type="evidence" value="ECO:0007669"/>
    <property type="project" value="InterPro"/>
</dbReference>
<dbReference type="GO" id="GO:0004497">
    <property type="term" value="F:monooxygenase activity"/>
    <property type="evidence" value="ECO:0007669"/>
    <property type="project" value="UniProtKB-KW"/>
</dbReference>
<dbReference type="PROSITE" id="PS00086">
    <property type="entry name" value="CYTOCHROME_P450"/>
    <property type="match status" value="1"/>
</dbReference>
<dbReference type="Gene3D" id="1.10.630.10">
    <property type="entry name" value="Cytochrome P450"/>
    <property type="match status" value="1"/>
</dbReference>
<protein>
    <recommendedName>
        <fullName evidence="9">Cytochrome P450</fullName>
    </recommendedName>
</protein>
<dbReference type="EMBL" id="JAVRRT010000007">
    <property type="protein sequence ID" value="KAK5170590.1"/>
    <property type="molecule type" value="Genomic_DNA"/>
</dbReference>
<dbReference type="Proteomes" id="UP001337655">
    <property type="component" value="Unassembled WGS sequence"/>
</dbReference>
<dbReference type="RefSeq" id="XP_064659788.1">
    <property type="nucleotide sequence ID" value="XM_064802427.1"/>
</dbReference>
<keyword evidence="6" id="KW-0503">Monooxygenase</keyword>
<organism evidence="7 8">
    <name type="scientific">Saxophila tyrrhenica</name>
    <dbReference type="NCBI Taxonomy" id="1690608"/>
    <lineage>
        <taxon>Eukaryota</taxon>
        <taxon>Fungi</taxon>
        <taxon>Dikarya</taxon>
        <taxon>Ascomycota</taxon>
        <taxon>Pezizomycotina</taxon>
        <taxon>Dothideomycetes</taxon>
        <taxon>Dothideomycetidae</taxon>
        <taxon>Mycosphaerellales</taxon>
        <taxon>Extremaceae</taxon>
        <taxon>Saxophila</taxon>
    </lineage>
</organism>
<comment type="cofactor">
    <cofactor evidence="1 5">
        <name>heme</name>
        <dbReference type="ChEBI" id="CHEBI:30413"/>
    </cofactor>
</comment>
<dbReference type="InterPro" id="IPR017972">
    <property type="entry name" value="Cyt_P450_CS"/>
</dbReference>
<dbReference type="InterPro" id="IPR001128">
    <property type="entry name" value="Cyt_P450"/>
</dbReference>
<comment type="similarity">
    <text evidence="2 6">Belongs to the cytochrome P450 family.</text>
</comment>